<name>A0ABY5YTI8_9MICC</name>
<dbReference type="PANTHER" id="PTHR35332:SF2">
    <property type="entry name" value="REGULATION OF ENOLASE PROTEIN 1"/>
    <property type="match status" value="1"/>
</dbReference>
<dbReference type="EMBL" id="CP104275">
    <property type="protein sequence ID" value="UWX98441.1"/>
    <property type="molecule type" value="Genomic_DNA"/>
</dbReference>
<dbReference type="SUPFAM" id="SSF49899">
    <property type="entry name" value="Concanavalin A-like lectins/glucanases"/>
    <property type="match status" value="1"/>
</dbReference>
<dbReference type="Proteomes" id="UP001059859">
    <property type="component" value="Chromosome"/>
</dbReference>
<reference evidence="1" key="1">
    <citation type="submission" date="2022-09" db="EMBL/GenBank/DDBJ databases">
        <title>Novel species in genus Arthrobacter.</title>
        <authorList>
            <person name="Liu Y."/>
        </authorList>
    </citation>
    <scope>NUCLEOTIDE SEQUENCE</scope>
    <source>
        <strain evidence="1">Zg-Y815</strain>
    </source>
</reference>
<evidence type="ECO:0000313" key="1">
    <source>
        <dbReference type="EMBL" id="UWX98441.1"/>
    </source>
</evidence>
<organism evidence="1 2">
    <name type="scientific">Arthrobacter zhaoxinii</name>
    <dbReference type="NCBI Taxonomy" id="2964616"/>
    <lineage>
        <taxon>Bacteria</taxon>
        <taxon>Bacillati</taxon>
        <taxon>Actinomycetota</taxon>
        <taxon>Actinomycetes</taxon>
        <taxon>Micrococcales</taxon>
        <taxon>Micrococcaceae</taxon>
        <taxon>Arthrobacter</taxon>
    </lineage>
</organism>
<accession>A0ABY5YTI8</accession>
<proteinExistence type="predicted"/>
<evidence type="ECO:0000313" key="2">
    <source>
        <dbReference type="Proteomes" id="UP001059859"/>
    </source>
</evidence>
<sequence>MFENMTWLNEPASWKDGGDSLTLETADGTDFWRKTHYGFIRDTGHFLSTEVAGDFTATVTLAGDFTALYDQAGLMFRIDERTWLKAGVEYSDGALQLSTVITNGTSDWSLCPLGADQDEITLRLSRQGTAVHVQYLEPGAPAGQWKSLRLGYLPLESLCQVGVMACSPQRGGLTVRFTGFSIAPSDGINLHP</sequence>
<gene>
    <name evidence="1" type="ORF">N2K95_07295</name>
</gene>
<dbReference type="InterPro" id="IPR013320">
    <property type="entry name" value="ConA-like_dom_sf"/>
</dbReference>
<keyword evidence="2" id="KW-1185">Reference proteome</keyword>
<dbReference type="PANTHER" id="PTHR35332">
    <property type="entry name" value="REGULATION OF ENOLASE PROTEIN 1"/>
    <property type="match status" value="1"/>
</dbReference>
<dbReference type="Pfam" id="PF07081">
    <property type="entry name" value="DUF1349"/>
    <property type="match status" value="1"/>
</dbReference>
<dbReference type="InterPro" id="IPR009784">
    <property type="entry name" value="DUF1349"/>
</dbReference>
<dbReference type="InterPro" id="IPR015987">
    <property type="entry name" value="UCP022704"/>
</dbReference>
<dbReference type="PIRSF" id="PIRSF022704">
    <property type="entry name" value="UCP022704"/>
    <property type="match status" value="1"/>
</dbReference>
<dbReference type="Gene3D" id="2.60.120.200">
    <property type="match status" value="1"/>
</dbReference>
<dbReference type="RefSeq" id="WP_260653526.1">
    <property type="nucleotide sequence ID" value="NZ_CP104275.1"/>
</dbReference>
<protein>
    <submittedName>
        <fullName evidence="1">DUF1349 domain-containing protein</fullName>
    </submittedName>
</protein>